<proteinExistence type="predicted"/>
<sequence>MAMETATTVTVDPAVFQETEHRYQENYQFPNQNDNTTRSIERSGFRFSQEYVIRGCHYIFAFLRHVLRSELRFNDDLSNYDKLVHMSQLIKDSVEQDTLYLGNGVAACKLPQLEVSSPEIMKFIHNVPPIVCTPEDWVKVDKTRLIIKNEAKKKYGQITCTFSEIIRVDDYSIKYSESVEADDFYTLRYSDFADVKCNSESGKQWHSVFAGVKLDPEIKKKHSWDSIQDNALKLNVLMFGFDSLSRNTFIRKLPKTYHYLKQNLNTLVLEGYNIVGDGTPQALIPILTGKIELELPETRKRMGQKAQYVNVYPMLWKEYEEKGYITGFMEDVHHIGTFTYRLKGFKEQPTDHYMRTFYVAAARYFRNYNKFCMGSIPRHMVMLNYIKTIFDTYKDKPKFVFGFHGELSHDSYNDIGAADEDLYSWVKQLKDLGHLNNTILVLMSDHGHRFAEIRNTLQGKQEERLPFFSFTFPPWFKQVYPRAYANFLHNTKYLTTPFDVHKTLQAVLNFDISKEGDHHQRAISLFDKIPLERTCADAFIEPHWCACLGWKEMQVDDPNVIAAAKYFVQFLNSYIEEYRDRCDTLKLNQILWSAKLLPTKGLLNFQKSGDQDGFVGDFSAKTKLMSEVYQIKVRTEPGGGLFEASITYNVKKNLFNTKISDISRINKYGSQARCVENSLPHLRKYCYCKD</sequence>
<dbReference type="InterPro" id="IPR004245">
    <property type="entry name" value="DUF229"/>
</dbReference>
<dbReference type="AlphaFoldDB" id="A0AAD9RJG9"/>
<organism evidence="1 2">
    <name type="scientific">Odynerus spinipes</name>
    <dbReference type="NCBI Taxonomy" id="1348599"/>
    <lineage>
        <taxon>Eukaryota</taxon>
        <taxon>Metazoa</taxon>
        <taxon>Ecdysozoa</taxon>
        <taxon>Arthropoda</taxon>
        <taxon>Hexapoda</taxon>
        <taxon>Insecta</taxon>
        <taxon>Pterygota</taxon>
        <taxon>Neoptera</taxon>
        <taxon>Endopterygota</taxon>
        <taxon>Hymenoptera</taxon>
        <taxon>Apocrita</taxon>
        <taxon>Aculeata</taxon>
        <taxon>Vespoidea</taxon>
        <taxon>Vespidae</taxon>
        <taxon>Eumeninae</taxon>
        <taxon>Odynerus</taxon>
    </lineage>
</organism>
<comment type="caution">
    <text evidence="1">The sequence shown here is derived from an EMBL/GenBank/DDBJ whole genome shotgun (WGS) entry which is preliminary data.</text>
</comment>
<reference evidence="1" key="1">
    <citation type="submission" date="2021-08" db="EMBL/GenBank/DDBJ databases">
        <authorList>
            <person name="Misof B."/>
            <person name="Oliver O."/>
            <person name="Podsiadlowski L."/>
            <person name="Donath A."/>
            <person name="Peters R."/>
            <person name="Mayer C."/>
            <person name="Rust J."/>
            <person name="Gunkel S."/>
            <person name="Lesny P."/>
            <person name="Martin S."/>
            <person name="Oeyen J.P."/>
            <person name="Petersen M."/>
            <person name="Panagiotis P."/>
            <person name="Wilbrandt J."/>
            <person name="Tanja T."/>
        </authorList>
    </citation>
    <scope>NUCLEOTIDE SEQUENCE</scope>
    <source>
        <strain evidence="1">GBR_01_08_01A</strain>
        <tissue evidence="1">Thorax + abdomen</tissue>
    </source>
</reference>
<dbReference type="PANTHER" id="PTHR10974:SF73">
    <property type="entry name" value="FI21235P1"/>
    <property type="match status" value="1"/>
</dbReference>
<dbReference type="FunFam" id="3.40.720.10:FF:000017">
    <property type="entry name" value="Predicted protein"/>
    <property type="match status" value="1"/>
</dbReference>
<dbReference type="GO" id="GO:0005615">
    <property type="term" value="C:extracellular space"/>
    <property type="evidence" value="ECO:0007669"/>
    <property type="project" value="TreeGrafter"/>
</dbReference>
<dbReference type="InterPro" id="IPR017850">
    <property type="entry name" value="Alkaline_phosphatase_core_sf"/>
</dbReference>
<name>A0AAD9RJG9_9HYME</name>
<evidence type="ECO:0000313" key="2">
    <source>
        <dbReference type="Proteomes" id="UP001258017"/>
    </source>
</evidence>
<dbReference type="CDD" id="cd16021">
    <property type="entry name" value="ALP_like"/>
    <property type="match status" value="1"/>
</dbReference>
<gene>
    <name evidence="1" type="ORF">KPH14_011516</name>
</gene>
<dbReference type="PANTHER" id="PTHR10974">
    <property type="entry name" value="FI08016P-RELATED"/>
    <property type="match status" value="1"/>
</dbReference>
<protein>
    <submittedName>
        <fullName evidence="1">Uncharacterized protein</fullName>
    </submittedName>
</protein>
<keyword evidence="2" id="KW-1185">Reference proteome</keyword>
<evidence type="ECO:0000313" key="1">
    <source>
        <dbReference type="EMBL" id="KAK2580781.1"/>
    </source>
</evidence>
<dbReference type="SUPFAM" id="SSF53649">
    <property type="entry name" value="Alkaline phosphatase-like"/>
    <property type="match status" value="1"/>
</dbReference>
<dbReference type="Proteomes" id="UP001258017">
    <property type="component" value="Unassembled WGS sequence"/>
</dbReference>
<dbReference type="Pfam" id="PF02995">
    <property type="entry name" value="DUF229"/>
    <property type="match status" value="1"/>
</dbReference>
<accession>A0AAD9RJG9</accession>
<dbReference type="Gene3D" id="3.40.720.10">
    <property type="entry name" value="Alkaline Phosphatase, subunit A"/>
    <property type="match status" value="1"/>
</dbReference>
<dbReference type="EMBL" id="JAIFRP010000046">
    <property type="protein sequence ID" value="KAK2580781.1"/>
    <property type="molecule type" value="Genomic_DNA"/>
</dbReference>
<reference evidence="1" key="2">
    <citation type="journal article" date="2023" name="Commun. Biol.">
        <title>Intrasexual cuticular hydrocarbon dimorphism in a wasp sheds light on hydrocarbon biosynthesis genes in Hymenoptera.</title>
        <authorList>
            <person name="Moris V.C."/>
            <person name="Podsiadlowski L."/>
            <person name="Martin S."/>
            <person name="Oeyen J.P."/>
            <person name="Donath A."/>
            <person name="Petersen M."/>
            <person name="Wilbrandt J."/>
            <person name="Misof B."/>
            <person name="Liedtke D."/>
            <person name="Thamm M."/>
            <person name="Scheiner R."/>
            <person name="Schmitt T."/>
            <person name="Niehuis O."/>
        </authorList>
    </citation>
    <scope>NUCLEOTIDE SEQUENCE</scope>
    <source>
        <strain evidence="1">GBR_01_08_01A</strain>
    </source>
</reference>